<accession>A0A7Y3T7T7</accession>
<comment type="caution">
    <text evidence="1">The sequence shown here is derived from an EMBL/GenBank/DDBJ whole genome shotgun (WGS) entry which is preliminary data.</text>
</comment>
<protein>
    <recommendedName>
        <fullName evidence="3">Gp37 protein</fullName>
    </recommendedName>
</protein>
<dbReference type="EMBL" id="PKQI01000003">
    <property type="protein sequence ID" value="NNV22657.1"/>
    <property type="molecule type" value="Genomic_DNA"/>
</dbReference>
<dbReference type="Proteomes" id="UP000526233">
    <property type="component" value="Unassembled WGS sequence"/>
</dbReference>
<dbReference type="Gene3D" id="3.30.2000.10">
    <property type="entry name" value="Phage tail protein-like"/>
    <property type="match status" value="1"/>
</dbReference>
<organism evidence="1 2">
    <name type="scientific">Brucella pseudogrignonensis</name>
    <dbReference type="NCBI Taxonomy" id="419475"/>
    <lineage>
        <taxon>Bacteria</taxon>
        <taxon>Pseudomonadati</taxon>
        <taxon>Pseudomonadota</taxon>
        <taxon>Alphaproteobacteria</taxon>
        <taxon>Hyphomicrobiales</taxon>
        <taxon>Brucellaceae</taxon>
        <taxon>Brucella/Ochrobactrum group</taxon>
        <taxon>Brucella</taxon>
    </lineage>
</organism>
<dbReference type="InterPro" id="IPR038042">
    <property type="entry name" value="Gp37-like"/>
</dbReference>
<name>A0A7Y3T7T7_9HYPH</name>
<dbReference type="InterPro" id="IPR018602">
    <property type="entry name" value="Gp37/STM4215"/>
</dbReference>
<proteinExistence type="predicted"/>
<evidence type="ECO:0000313" key="1">
    <source>
        <dbReference type="EMBL" id="NNV22657.1"/>
    </source>
</evidence>
<reference evidence="1 2" key="1">
    <citation type="submission" date="2018-11" db="EMBL/GenBank/DDBJ databases">
        <title>Genome sequencing and analysis.</title>
        <authorList>
            <person name="Huang Y.-T."/>
        </authorList>
    </citation>
    <scope>NUCLEOTIDE SEQUENCE [LARGE SCALE GENOMIC DNA]</scope>
    <source>
        <strain evidence="1 2">SHIN</strain>
    </source>
</reference>
<evidence type="ECO:0008006" key="3">
    <source>
        <dbReference type="Google" id="ProtNLM"/>
    </source>
</evidence>
<sequence length="166" mass="18151">MALMTDNLRTVRPPLVIEQIEDALLVVLKESVSGQCKVEVFPNDPKQYDFSGLPAALLIHYAGSRYAAPKGPANTAQARTMEFSLVLLVRSLRGEGGAYNHLEDIRLALQGRAFAGAGPAVMNRDQLMQEADGVWRWEIRIALPIPAVARTVQSPAPLMRPAFSTL</sequence>
<dbReference type="AlphaFoldDB" id="A0A7Y3T7T7"/>
<dbReference type="SUPFAM" id="SSF143749">
    <property type="entry name" value="Phage tail protein-like"/>
    <property type="match status" value="1"/>
</dbReference>
<evidence type="ECO:0000313" key="2">
    <source>
        <dbReference type="Proteomes" id="UP000526233"/>
    </source>
</evidence>
<dbReference type="Pfam" id="PF09646">
    <property type="entry name" value="Gp37"/>
    <property type="match status" value="1"/>
</dbReference>
<dbReference type="InterPro" id="IPR035934">
    <property type="entry name" value="Phage_tail_protein-like_sf"/>
</dbReference>
<gene>
    <name evidence="1" type="ORF">EHE22_19795</name>
</gene>